<keyword evidence="6" id="KW-1185">Reference proteome</keyword>
<dbReference type="InterPro" id="IPR028978">
    <property type="entry name" value="Chorismate_lyase_/UTRA_dom_sf"/>
</dbReference>
<evidence type="ECO:0000313" key="6">
    <source>
        <dbReference type="Proteomes" id="UP000515934"/>
    </source>
</evidence>
<dbReference type="KEGG" id="ldn:H9L06_07260"/>
<proteinExistence type="predicted"/>
<dbReference type="GO" id="GO:0045892">
    <property type="term" value="P:negative regulation of DNA-templated transcription"/>
    <property type="evidence" value="ECO:0007669"/>
    <property type="project" value="TreeGrafter"/>
</dbReference>
<keyword evidence="3" id="KW-0804">Transcription</keyword>
<dbReference type="InterPro" id="IPR050679">
    <property type="entry name" value="Bact_HTH_transcr_reg"/>
</dbReference>
<dbReference type="PROSITE" id="PS50949">
    <property type="entry name" value="HTH_GNTR"/>
    <property type="match status" value="1"/>
</dbReference>
<reference evidence="5 6" key="1">
    <citation type="submission" date="2020-08" db="EMBL/GenBank/DDBJ databases">
        <title>Genome sequence of Leucobacter denitrificans KACC 14055T.</title>
        <authorList>
            <person name="Hyun D.-W."/>
            <person name="Bae J.-W."/>
        </authorList>
    </citation>
    <scope>NUCLEOTIDE SEQUENCE [LARGE SCALE GENOMIC DNA]</scope>
    <source>
        <strain evidence="5 6">KACC 14055</strain>
    </source>
</reference>
<protein>
    <submittedName>
        <fullName evidence="5">GntR family transcriptional regulator</fullName>
    </submittedName>
</protein>
<keyword evidence="2" id="KW-0238">DNA-binding</keyword>
<evidence type="ECO:0000256" key="3">
    <source>
        <dbReference type="ARBA" id="ARBA00023163"/>
    </source>
</evidence>
<dbReference type="SMART" id="SM00345">
    <property type="entry name" value="HTH_GNTR"/>
    <property type="match status" value="1"/>
</dbReference>
<dbReference type="Gene3D" id="1.10.10.10">
    <property type="entry name" value="Winged helix-like DNA-binding domain superfamily/Winged helix DNA-binding domain"/>
    <property type="match status" value="1"/>
</dbReference>
<sequence length="259" mass="28823">MDLSAADESKHVAIANHLRHAIESREFPVGSEIPSESTLVKQFDVSRGTIRQALATLRHEGLIHTSRGRRPVVHAQPLAQSIDDFFSFSSWVVAQGHIPGQRTIEISRRRRESPEPELPLGYPEGDFLVHLTRLRLIDDRPTMIERSTFHDSVGQALMNFDTDSGSIYEYLIERGAELDEGTHLVDAVPANALDSELLQVEPGSPILRVRRNTTSAAGHVLEYSEDRYRSDLANIRIRNSRADSAALVSASRSTAVNAR</sequence>
<organism evidence="5 6">
    <name type="scientific">Leucobacter denitrificans</name>
    <dbReference type="NCBI Taxonomy" id="683042"/>
    <lineage>
        <taxon>Bacteria</taxon>
        <taxon>Bacillati</taxon>
        <taxon>Actinomycetota</taxon>
        <taxon>Actinomycetes</taxon>
        <taxon>Micrococcales</taxon>
        <taxon>Microbacteriaceae</taxon>
        <taxon>Leucobacter</taxon>
    </lineage>
</organism>
<dbReference type="AlphaFoldDB" id="A0A7G9S2L9"/>
<evidence type="ECO:0000313" key="5">
    <source>
        <dbReference type="EMBL" id="QNN62094.1"/>
    </source>
</evidence>
<dbReference type="InterPro" id="IPR011663">
    <property type="entry name" value="UTRA"/>
</dbReference>
<dbReference type="SUPFAM" id="SSF46785">
    <property type="entry name" value="Winged helix' DNA-binding domain"/>
    <property type="match status" value="1"/>
</dbReference>
<dbReference type="InterPro" id="IPR036390">
    <property type="entry name" value="WH_DNA-bd_sf"/>
</dbReference>
<name>A0A7G9S2L9_9MICO</name>
<dbReference type="EMBL" id="CP060716">
    <property type="protein sequence ID" value="QNN62094.1"/>
    <property type="molecule type" value="Genomic_DNA"/>
</dbReference>
<evidence type="ECO:0000256" key="2">
    <source>
        <dbReference type="ARBA" id="ARBA00023125"/>
    </source>
</evidence>
<accession>A0A7G9S2L9</accession>
<gene>
    <name evidence="5" type="ORF">H9L06_07260</name>
</gene>
<dbReference type="PANTHER" id="PTHR44846">
    <property type="entry name" value="MANNOSYL-D-GLYCERATE TRANSPORT/METABOLISM SYSTEM REPRESSOR MNGR-RELATED"/>
    <property type="match status" value="1"/>
</dbReference>
<dbReference type="InterPro" id="IPR000524">
    <property type="entry name" value="Tscrpt_reg_HTH_GntR"/>
</dbReference>
<dbReference type="Pfam" id="PF07702">
    <property type="entry name" value="UTRA"/>
    <property type="match status" value="1"/>
</dbReference>
<dbReference type="GO" id="GO:0003677">
    <property type="term" value="F:DNA binding"/>
    <property type="evidence" value="ECO:0007669"/>
    <property type="project" value="UniProtKB-KW"/>
</dbReference>
<feature type="domain" description="HTH gntR-type" evidence="4">
    <location>
        <begin position="8"/>
        <end position="76"/>
    </location>
</feature>
<evidence type="ECO:0000259" key="4">
    <source>
        <dbReference type="PROSITE" id="PS50949"/>
    </source>
</evidence>
<evidence type="ECO:0000256" key="1">
    <source>
        <dbReference type="ARBA" id="ARBA00023015"/>
    </source>
</evidence>
<dbReference type="RefSeq" id="WP_187554565.1">
    <property type="nucleotide sequence ID" value="NZ_CP060716.1"/>
</dbReference>
<dbReference type="GO" id="GO:0003700">
    <property type="term" value="F:DNA-binding transcription factor activity"/>
    <property type="evidence" value="ECO:0007669"/>
    <property type="project" value="InterPro"/>
</dbReference>
<dbReference type="Pfam" id="PF00392">
    <property type="entry name" value="GntR"/>
    <property type="match status" value="1"/>
</dbReference>
<dbReference type="Gene3D" id="3.40.1410.10">
    <property type="entry name" value="Chorismate lyase-like"/>
    <property type="match status" value="1"/>
</dbReference>
<dbReference type="SMART" id="SM00866">
    <property type="entry name" value="UTRA"/>
    <property type="match status" value="1"/>
</dbReference>
<keyword evidence="1" id="KW-0805">Transcription regulation</keyword>
<dbReference type="PRINTS" id="PR00035">
    <property type="entry name" value="HTHGNTR"/>
</dbReference>
<dbReference type="SUPFAM" id="SSF64288">
    <property type="entry name" value="Chorismate lyase-like"/>
    <property type="match status" value="1"/>
</dbReference>
<dbReference type="PANTHER" id="PTHR44846:SF1">
    <property type="entry name" value="MANNOSYL-D-GLYCERATE TRANSPORT_METABOLISM SYSTEM REPRESSOR MNGR-RELATED"/>
    <property type="match status" value="1"/>
</dbReference>
<dbReference type="Proteomes" id="UP000515934">
    <property type="component" value="Chromosome"/>
</dbReference>
<dbReference type="CDD" id="cd07377">
    <property type="entry name" value="WHTH_GntR"/>
    <property type="match status" value="1"/>
</dbReference>
<dbReference type="InterPro" id="IPR036388">
    <property type="entry name" value="WH-like_DNA-bd_sf"/>
</dbReference>